<dbReference type="GO" id="GO:0008932">
    <property type="term" value="F:lytic endotransglycosylase activity"/>
    <property type="evidence" value="ECO:0007669"/>
    <property type="project" value="TreeGrafter"/>
</dbReference>
<feature type="domain" description="LysM" evidence="1">
    <location>
        <begin position="147"/>
        <end position="192"/>
    </location>
</feature>
<dbReference type="EMBL" id="CP159485">
    <property type="protein sequence ID" value="XCI28514.1"/>
    <property type="molecule type" value="Genomic_DNA"/>
</dbReference>
<feature type="domain" description="LysM" evidence="1">
    <location>
        <begin position="83"/>
        <end position="128"/>
    </location>
</feature>
<reference evidence="2" key="2">
    <citation type="submission" date="2024-06" db="EMBL/GenBank/DDBJ databases">
        <authorList>
            <person name="Petrova K.O."/>
            <person name="Toshchakov S.V."/>
            <person name="Boltjanskaja Y.V."/>
            <person name="Kevbrin V.V."/>
        </authorList>
    </citation>
    <scope>NUCLEOTIDE SEQUENCE</scope>
    <source>
        <strain evidence="2">Z-710</strain>
    </source>
</reference>
<dbReference type="CDD" id="cd00118">
    <property type="entry name" value="LysM"/>
    <property type="match status" value="3"/>
</dbReference>
<reference evidence="2" key="1">
    <citation type="journal article" date="2018" name="Antonie Van Leeuwenhoek">
        <title>Proteinivorax hydrogeniformans sp. nov., an anaerobic, haloalkaliphilic bacterium fermenting proteinaceous compounds with high hydrogen production.</title>
        <authorList>
            <person name="Boltyanskaya Y."/>
            <person name="Detkova E."/>
            <person name="Pimenov N."/>
            <person name="Kevbrin V."/>
        </authorList>
    </citation>
    <scope>NUCLEOTIDE SEQUENCE</scope>
    <source>
        <strain evidence="2">Z-710</strain>
    </source>
</reference>
<proteinExistence type="predicted"/>
<name>A0AAU8HSH9_9FIRM</name>
<dbReference type="Gene3D" id="3.10.350.10">
    <property type="entry name" value="LysM domain"/>
    <property type="match status" value="3"/>
</dbReference>
<dbReference type="RefSeq" id="WP_353893068.1">
    <property type="nucleotide sequence ID" value="NZ_CP159485.1"/>
</dbReference>
<dbReference type="SMART" id="SM00257">
    <property type="entry name" value="LysM"/>
    <property type="match status" value="3"/>
</dbReference>
<protein>
    <submittedName>
        <fullName evidence="2">LysM peptidoglycan-binding domain-containing protein</fullName>
    </submittedName>
</protein>
<dbReference type="PROSITE" id="PS51782">
    <property type="entry name" value="LYSM"/>
    <property type="match status" value="3"/>
</dbReference>
<feature type="domain" description="LysM" evidence="1">
    <location>
        <begin position="17"/>
        <end position="62"/>
    </location>
</feature>
<sequence length="194" mass="21402">MRTRGRVPSTCPPNFQGRYTVQRGDTMFLIAKRFSVSLQALIKANPHIENPSLIFPGDVLCVPKAKPPRPPRVPKECPPNFERRYTVQSGDTMFLIARRFGVSLQALINANPHIPNPNVIFPGDVLCVPGKPPAGRIPETCPPSFQGRYTVRTGDTMFLVAQRFGVTLQALINANPHITDPAQIFPGDVLCVPH</sequence>
<dbReference type="InterPro" id="IPR018392">
    <property type="entry name" value="LysM"/>
</dbReference>
<dbReference type="InterPro" id="IPR036779">
    <property type="entry name" value="LysM_dom_sf"/>
</dbReference>
<dbReference type="PANTHER" id="PTHR33734">
    <property type="entry name" value="LYSM DOMAIN-CONTAINING GPI-ANCHORED PROTEIN 2"/>
    <property type="match status" value="1"/>
</dbReference>
<evidence type="ECO:0000259" key="1">
    <source>
        <dbReference type="PROSITE" id="PS51782"/>
    </source>
</evidence>
<organism evidence="2">
    <name type="scientific">Proteinivorax hydrogeniformans</name>
    <dbReference type="NCBI Taxonomy" id="1826727"/>
    <lineage>
        <taxon>Bacteria</taxon>
        <taxon>Bacillati</taxon>
        <taxon>Bacillota</taxon>
        <taxon>Clostridia</taxon>
        <taxon>Eubacteriales</taxon>
        <taxon>Proteinivoracaceae</taxon>
        <taxon>Proteinivorax</taxon>
    </lineage>
</organism>
<dbReference type="PANTHER" id="PTHR33734:SF22">
    <property type="entry name" value="MEMBRANE-BOUND LYTIC MUREIN TRANSGLYCOSYLASE D"/>
    <property type="match status" value="1"/>
</dbReference>
<dbReference type="Pfam" id="PF01476">
    <property type="entry name" value="LysM"/>
    <property type="match status" value="3"/>
</dbReference>
<gene>
    <name evidence="2" type="ORF">PRVXH_002475</name>
</gene>
<dbReference type="AlphaFoldDB" id="A0AAU8HSH9"/>
<evidence type="ECO:0000313" key="2">
    <source>
        <dbReference type="EMBL" id="XCI28514.1"/>
    </source>
</evidence>
<accession>A0AAU8HSH9</accession>
<dbReference type="SUPFAM" id="SSF54106">
    <property type="entry name" value="LysM domain"/>
    <property type="match status" value="3"/>
</dbReference>